<name>A0A0R0FCP8_SOYBN</name>
<reference evidence="1 2" key="1">
    <citation type="journal article" date="2010" name="Nature">
        <title>Genome sequence of the palaeopolyploid soybean.</title>
        <authorList>
            <person name="Schmutz J."/>
            <person name="Cannon S.B."/>
            <person name="Schlueter J."/>
            <person name="Ma J."/>
            <person name="Mitros T."/>
            <person name="Nelson W."/>
            <person name="Hyten D.L."/>
            <person name="Song Q."/>
            <person name="Thelen J.J."/>
            <person name="Cheng J."/>
            <person name="Xu D."/>
            <person name="Hellsten U."/>
            <person name="May G.D."/>
            <person name="Yu Y."/>
            <person name="Sakurai T."/>
            <person name="Umezawa T."/>
            <person name="Bhattacharyya M.K."/>
            <person name="Sandhu D."/>
            <person name="Valliyodan B."/>
            <person name="Lindquist E."/>
            <person name="Peto M."/>
            <person name="Grant D."/>
            <person name="Shu S."/>
            <person name="Goodstein D."/>
            <person name="Barry K."/>
            <person name="Futrell-Griggs M."/>
            <person name="Abernathy B."/>
            <person name="Du J."/>
            <person name="Tian Z."/>
            <person name="Zhu L."/>
            <person name="Gill N."/>
            <person name="Joshi T."/>
            <person name="Libault M."/>
            <person name="Sethuraman A."/>
            <person name="Zhang X.-C."/>
            <person name="Shinozaki K."/>
            <person name="Nguyen H.T."/>
            <person name="Wing R.A."/>
            <person name="Cregan P."/>
            <person name="Specht J."/>
            <person name="Grimwood J."/>
            <person name="Rokhsar D."/>
            <person name="Stacey G."/>
            <person name="Shoemaker R.C."/>
            <person name="Jackson S.A."/>
        </authorList>
    </citation>
    <scope>NUCLEOTIDE SEQUENCE</scope>
    <source>
        <strain evidence="2">cv. Williams 82</strain>
        <tissue evidence="1">Callus</tissue>
    </source>
</reference>
<dbReference type="InParanoid" id="A0A0R0FCP8"/>
<accession>A0A0R0FCP8</accession>
<evidence type="ECO:0000313" key="3">
    <source>
        <dbReference type="Proteomes" id="UP000008827"/>
    </source>
</evidence>
<sequence length="81" mass="9646">MPLDKEAKRLDFGKALKYTMIGGELYRRSFNRFLLKCINQVESMRLMREIHEGLCVAHISGPMMMLIRHGYYWPTITIDFY</sequence>
<evidence type="ECO:0008006" key="4">
    <source>
        <dbReference type="Google" id="ProtNLM"/>
    </source>
</evidence>
<proteinExistence type="predicted"/>
<dbReference type="AlphaFoldDB" id="A0A0R0FCP8"/>
<dbReference type="Gramene" id="KRG99731">
    <property type="protein sequence ID" value="KRG99731"/>
    <property type="gene ID" value="GLYMA_18G167100"/>
</dbReference>
<dbReference type="Gene3D" id="1.10.340.70">
    <property type="match status" value="1"/>
</dbReference>
<evidence type="ECO:0000313" key="1">
    <source>
        <dbReference type="EMBL" id="KRG99731.1"/>
    </source>
</evidence>
<protein>
    <recommendedName>
        <fullName evidence="4">Integrase zinc-binding domain-containing protein</fullName>
    </recommendedName>
</protein>
<organism evidence="1">
    <name type="scientific">Glycine max</name>
    <name type="common">Soybean</name>
    <name type="synonym">Glycine hispida</name>
    <dbReference type="NCBI Taxonomy" id="3847"/>
    <lineage>
        <taxon>Eukaryota</taxon>
        <taxon>Viridiplantae</taxon>
        <taxon>Streptophyta</taxon>
        <taxon>Embryophyta</taxon>
        <taxon>Tracheophyta</taxon>
        <taxon>Spermatophyta</taxon>
        <taxon>Magnoliopsida</taxon>
        <taxon>eudicotyledons</taxon>
        <taxon>Gunneridae</taxon>
        <taxon>Pentapetalae</taxon>
        <taxon>rosids</taxon>
        <taxon>fabids</taxon>
        <taxon>Fabales</taxon>
        <taxon>Fabaceae</taxon>
        <taxon>Papilionoideae</taxon>
        <taxon>50 kb inversion clade</taxon>
        <taxon>NPAAA clade</taxon>
        <taxon>indigoferoid/millettioid clade</taxon>
        <taxon>Phaseoleae</taxon>
        <taxon>Glycine</taxon>
        <taxon>Glycine subgen. Soja</taxon>
    </lineage>
</organism>
<dbReference type="EMBL" id="CM000851">
    <property type="protein sequence ID" value="KRG99731.1"/>
    <property type="molecule type" value="Genomic_DNA"/>
</dbReference>
<dbReference type="Proteomes" id="UP000008827">
    <property type="component" value="Chromosome 18"/>
</dbReference>
<dbReference type="PANTHER" id="PTHR48475:SF1">
    <property type="entry name" value="RNASE H TYPE-1 DOMAIN-CONTAINING PROTEIN"/>
    <property type="match status" value="1"/>
</dbReference>
<evidence type="ECO:0000313" key="2">
    <source>
        <dbReference type="EnsemblPlants" id="KRG99731"/>
    </source>
</evidence>
<dbReference type="EnsemblPlants" id="KRG99731">
    <property type="protein sequence ID" value="KRG99731"/>
    <property type="gene ID" value="GLYMA_18G167100"/>
</dbReference>
<reference evidence="2" key="2">
    <citation type="submission" date="2018-02" db="UniProtKB">
        <authorList>
            <consortium name="EnsemblPlants"/>
        </authorList>
    </citation>
    <scope>IDENTIFICATION</scope>
    <source>
        <strain evidence="2">Williams 82</strain>
    </source>
</reference>
<dbReference type="PANTHER" id="PTHR48475">
    <property type="entry name" value="RIBONUCLEASE H"/>
    <property type="match status" value="1"/>
</dbReference>
<gene>
    <name evidence="1" type="ORF">GLYMA_18G167100</name>
</gene>
<reference evidence="1" key="3">
    <citation type="submission" date="2018-07" db="EMBL/GenBank/DDBJ databases">
        <title>WGS assembly of Glycine max.</title>
        <authorList>
            <person name="Schmutz J."/>
            <person name="Cannon S."/>
            <person name="Schlueter J."/>
            <person name="Ma J."/>
            <person name="Mitros T."/>
            <person name="Nelson W."/>
            <person name="Hyten D."/>
            <person name="Song Q."/>
            <person name="Thelen J."/>
            <person name="Cheng J."/>
            <person name="Xu D."/>
            <person name="Hellsten U."/>
            <person name="May G."/>
            <person name="Yu Y."/>
            <person name="Sakurai T."/>
            <person name="Umezawa T."/>
            <person name="Bhattacharyya M."/>
            <person name="Sandhu D."/>
            <person name="Valliyodan B."/>
            <person name="Lindquist E."/>
            <person name="Peto M."/>
            <person name="Grant D."/>
            <person name="Shu S."/>
            <person name="Goodstein D."/>
            <person name="Barry K."/>
            <person name="Futrell-Griggs M."/>
            <person name="Abernathy B."/>
            <person name="Du J."/>
            <person name="Tian Z."/>
            <person name="Zhu L."/>
            <person name="Gill N."/>
            <person name="Joshi T."/>
            <person name="Libault M."/>
            <person name="Sethuraman A."/>
            <person name="Zhang X."/>
            <person name="Shinozaki K."/>
            <person name="Nguyen H."/>
            <person name="Wing R."/>
            <person name="Cregan P."/>
            <person name="Specht J."/>
            <person name="Grimwood J."/>
            <person name="Rokhsar D."/>
            <person name="Stacey G."/>
            <person name="Shoemaker R."/>
            <person name="Jackson S."/>
        </authorList>
    </citation>
    <scope>NUCLEOTIDE SEQUENCE</scope>
    <source>
        <tissue evidence="1">Callus</tissue>
    </source>
</reference>
<keyword evidence="3" id="KW-1185">Reference proteome</keyword>